<keyword evidence="1" id="KW-0732">Signal</keyword>
<evidence type="ECO:0000256" key="1">
    <source>
        <dbReference type="SAM" id="SignalP"/>
    </source>
</evidence>
<feature type="chain" id="PRO_5043449272" evidence="1">
    <location>
        <begin position="20"/>
        <end position="274"/>
    </location>
</feature>
<dbReference type="EMBL" id="OY660871">
    <property type="protein sequence ID" value="CAJ1062716.1"/>
    <property type="molecule type" value="Genomic_DNA"/>
</dbReference>
<dbReference type="Proteomes" id="UP001178508">
    <property type="component" value="Chromosome 8"/>
</dbReference>
<keyword evidence="3" id="KW-1185">Reference proteome</keyword>
<name>A0AAV1FPU0_XYRNO</name>
<accession>A0AAV1FPU0</accession>
<evidence type="ECO:0000313" key="2">
    <source>
        <dbReference type="EMBL" id="CAJ1062716.1"/>
    </source>
</evidence>
<reference evidence="2" key="1">
    <citation type="submission" date="2023-08" db="EMBL/GenBank/DDBJ databases">
        <authorList>
            <person name="Alioto T."/>
            <person name="Alioto T."/>
            <person name="Gomez Garrido J."/>
        </authorList>
    </citation>
    <scope>NUCLEOTIDE SEQUENCE</scope>
</reference>
<proteinExistence type="predicted"/>
<gene>
    <name evidence="2" type="ORF">XNOV1_A032754</name>
</gene>
<dbReference type="AlphaFoldDB" id="A0AAV1FPU0"/>
<sequence>MRTPLLVFLSAVVLQCASAGGVYCAKTARARAAALGLDYPGTHGAPDLYGPPHIGMHPRTMPESYPNNDGELSESSMASYRQNRPGFRPQDETIHIKSHPMRSESAFLPNYDPEYNPNQGLSFPRGRPVINHRSDFEQVKHVAPGAPGQPDLVHLNPQSHNKPPSFVRDRHDLVVDESVPNRHGVSLSGPPLPQSRGHATYQRGYGPVRGAPVLGSAGFTNREHSGEMSSRAPVGRKLKRKRFPGRLSQSLRRRINAKRLMRGKRLPRHLTEPK</sequence>
<evidence type="ECO:0000313" key="3">
    <source>
        <dbReference type="Proteomes" id="UP001178508"/>
    </source>
</evidence>
<feature type="signal peptide" evidence="1">
    <location>
        <begin position="1"/>
        <end position="19"/>
    </location>
</feature>
<organism evidence="2 3">
    <name type="scientific">Xyrichtys novacula</name>
    <name type="common">Pearly razorfish</name>
    <name type="synonym">Hemipteronotus novacula</name>
    <dbReference type="NCBI Taxonomy" id="13765"/>
    <lineage>
        <taxon>Eukaryota</taxon>
        <taxon>Metazoa</taxon>
        <taxon>Chordata</taxon>
        <taxon>Craniata</taxon>
        <taxon>Vertebrata</taxon>
        <taxon>Euteleostomi</taxon>
        <taxon>Actinopterygii</taxon>
        <taxon>Neopterygii</taxon>
        <taxon>Teleostei</taxon>
        <taxon>Neoteleostei</taxon>
        <taxon>Acanthomorphata</taxon>
        <taxon>Eupercaria</taxon>
        <taxon>Labriformes</taxon>
        <taxon>Labridae</taxon>
        <taxon>Xyrichtys</taxon>
    </lineage>
</organism>
<protein>
    <submittedName>
        <fullName evidence="2">Uncharacterized protein LOC117822969</fullName>
    </submittedName>
</protein>